<evidence type="ECO:0000256" key="1">
    <source>
        <dbReference type="SAM" id="MobiDB-lite"/>
    </source>
</evidence>
<gene>
    <name evidence="2" type="ORF">MNOR_LOCUS40105</name>
</gene>
<protein>
    <submittedName>
        <fullName evidence="2">Uncharacterized protein</fullName>
    </submittedName>
</protein>
<feature type="compositionally biased region" description="Polar residues" evidence="1">
    <location>
        <begin position="160"/>
        <end position="203"/>
    </location>
</feature>
<evidence type="ECO:0000313" key="2">
    <source>
        <dbReference type="EMBL" id="CAL4235797.1"/>
    </source>
</evidence>
<proteinExistence type="predicted"/>
<name>A0AAV2SV47_MEGNR</name>
<dbReference type="AlphaFoldDB" id="A0AAV2SV47"/>
<sequence length="203" mass="22829">MSRRSRLSREELEVHNALSMSGSDHLSCRLLPLLKRLPKDEEIPAMLSCQDRKALQMAADMSKDNIIVSVRPRVFLRREYTLEQNLISVSNAYKTSIFTFRARPVRQRYPKDLYRNSCSSSHARSPENQGLREYIERRGINAPGSNSSGSSGRGTSQGSPHESYQRLITSHRGSPQNTQGVPQPSSSSVRISPNRLTLVKTST</sequence>
<organism evidence="2 3">
    <name type="scientific">Meganyctiphanes norvegica</name>
    <name type="common">Northern krill</name>
    <name type="synonym">Thysanopoda norvegica</name>
    <dbReference type="NCBI Taxonomy" id="48144"/>
    <lineage>
        <taxon>Eukaryota</taxon>
        <taxon>Metazoa</taxon>
        <taxon>Ecdysozoa</taxon>
        <taxon>Arthropoda</taxon>
        <taxon>Crustacea</taxon>
        <taxon>Multicrustacea</taxon>
        <taxon>Malacostraca</taxon>
        <taxon>Eumalacostraca</taxon>
        <taxon>Eucarida</taxon>
        <taxon>Euphausiacea</taxon>
        <taxon>Euphausiidae</taxon>
        <taxon>Meganyctiphanes</taxon>
    </lineage>
</organism>
<evidence type="ECO:0000313" key="3">
    <source>
        <dbReference type="Proteomes" id="UP001497623"/>
    </source>
</evidence>
<feature type="region of interest" description="Disordered" evidence="1">
    <location>
        <begin position="139"/>
        <end position="203"/>
    </location>
</feature>
<comment type="caution">
    <text evidence="2">The sequence shown here is derived from an EMBL/GenBank/DDBJ whole genome shotgun (WGS) entry which is preliminary data.</text>
</comment>
<accession>A0AAV2SV47</accession>
<keyword evidence="3" id="KW-1185">Reference proteome</keyword>
<dbReference type="EMBL" id="CAXKWB010115671">
    <property type="protein sequence ID" value="CAL4235797.1"/>
    <property type="molecule type" value="Genomic_DNA"/>
</dbReference>
<dbReference type="Proteomes" id="UP001497623">
    <property type="component" value="Unassembled WGS sequence"/>
</dbReference>
<feature type="non-terminal residue" evidence="2">
    <location>
        <position position="203"/>
    </location>
</feature>
<feature type="compositionally biased region" description="Low complexity" evidence="1">
    <location>
        <begin position="144"/>
        <end position="159"/>
    </location>
</feature>
<reference evidence="2 3" key="1">
    <citation type="submission" date="2024-05" db="EMBL/GenBank/DDBJ databases">
        <authorList>
            <person name="Wallberg A."/>
        </authorList>
    </citation>
    <scope>NUCLEOTIDE SEQUENCE [LARGE SCALE GENOMIC DNA]</scope>
</reference>